<accession>A0A9W7J1Q7</accession>
<comment type="caution">
    <text evidence="4">The sequence shown here is derived from an EMBL/GenBank/DDBJ whole genome shotgun (WGS) entry which is preliminary data.</text>
</comment>
<feature type="signal peptide" evidence="3">
    <location>
        <begin position="1"/>
        <end position="22"/>
    </location>
</feature>
<evidence type="ECO:0000313" key="5">
    <source>
        <dbReference type="Proteomes" id="UP001165190"/>
    </source>
</evidence>
<dbReference type="Proteomes" id="UP001165190">
    <property type="component" value="Unassembled WGS sequence"/>
</dbReference>
<name>A0A9W7J1Q7_HIBTR</name>
<reference evidence="4" key="1">
    <citation type="submission" date="2023-05" db="EMBL/GenBank/DDBJ databases">
        <title>Genome and transcriptome analyses reveal genes involved in the formation of fine ridges on petal epidermal cells in Hibiscus trionum.</title>
        <authorList>
            <person name="Koshimizu S."/>
            <person name="Masuda S."/>
            <person name="Ishii T."/>
            <person name="Shirasu K."/>
            <person name="Hoshino A."/>
            <person name="Arita M."/>
        </authorList>
    </citation>
    <scope>NUCLEOTIDE SEQUENCE</scope>
    <source>
        <strain evidence="4">Hamamatsu line</strain>
    </source>
</reference>
<proteinExistence type="inferred from homology"/>
<sequence>MKFGKLVFVSVLVMVLVLSISAASQQESTENYSAAEDDHNDAIVMDLSEYSSTEGRRSLLQKKQSRRVTCKKFPGICQAKGSPGPTCCKKKCVNVLTDRQNCGKCGKKCKHCGGCNNRCGNREFCVLGLCNYA</sequence>
<evidence type="ECO:0008006" key="6">
    <source>
        <dbReference type="Google" id="ProtNLM"/>
    </source>
</evidence>
<dbReference type="EMBL" id="BSYR01000044">
    <property type="protein sequence ID" value="GMJ05072.1"/>
    <property type="molecule type" value="Genomic_DNA"/>
</dbReference>
<dbReference type="PANTHER" id="PTHR33227">
    <property type="entry name" value="STIGMA-SPECIFIC STIG1-LIKE PROTEIN 3"/>
    <property type="match status" value="1"/>
</dbReference>
<dbReference type="OrthoDB" id="5421723at2759"/>
<organism evidence="4 5">
    <name type="scientific">Hibiscus trionum</name>
    <name type="common">Flower of an hour</name>
    <dbReference type="NCBI Taxonomy" id="183268"/>
    <lineage>
        <taxon>Eukaryota</taxon>
        <taxon>Viridiplantae</taxon>
        <taxon>Streptophyta</taxon>
        <taxon>Embryophyta</taxon>
        <taxon>Tracheophyta</taxon>
        <taxon>Spermatophyta</taxon>
        <taxon>Magnoliopsida</taxon>
        <taxon>eudicotyledons</taxon>
        <taxon>Gunneridae</taxon>
        <taxon>Pentapetalae</taxon>
        <taxon>rosids</taxon>
        <taxon>malvids</taxon>
        <taxon>Malvales</taxon>
        <taxon>Malvaceae</taxon>
        <taxon>Malvoideae</taxon>
        <taxon>Hibiscus</taxon>
    </lineage>
</organism>
<dbReference type="AlphaFoldDB" id="A0A9W7J1Q7"/>
<dbReference type="Pfam" id="PF04885">
    <property type="entry name" value="Stig1"/>
    <property type="match status" value="1"/>
</dbReference>
<protein>
    <recommendedName>
        <fullName evidence="6">Stigma-specific STIG1-like protein 1</fullName>
    </recommendedName>
</protein>
<evidence type="ECO:0000256" key="2">
    <source>
        <dbReference type="ARBA" id="ARBA00022729"/>
    </source>
</evidence>
<dbReference type="PANTHER" id="PTHR33227:SF15">
    <property type="entry name" value="STIGMA-SPECIFIC STIG1-LIKE PROTEIN 1"/>
    <property type="match status" value="1"/>
</dbReference>
<feature type="chain" id="PRO_5040814142" description="Stigma-specific STIG1-like protein 1" evidence="3">
    <location>
        <begin position="23"/>
        <end position="133"/>
    </location>
</feature>
<keyword evidence="5" id="KW-1185">Reference proteome</keyword>
<evidence type="ECO:0000256" key="1">
    <source>
        <dbReference type="ARBA" id="ARBA00006010"/>
    </source>
</evidence>
<evidence type="ECO:0000313" key="4">
    <source>
        <dbReference type="EMBL" id="GMJ05072.1"/>
    </source>
</evidence>
<dbReference type="InterPro" id="IPR006969">
    <property type="entry name" value="Stig-like"/>
</dbReference>
<evidence type="ECO:0000256" key="3">
    <source>
        <dbReference type="SAM" id="SignalP"/>
    </source>
</evidence>
<gene>
    <name evidence="4" type="ORF">HRI_004176400</name>
</gene>
<keyword evidence="2 3" id="KW-0732">Signal</keyword>
<comment type="similarity">
    <text evidence="1">Belongs to the STIG1 family.</text>
</comment>